<dbReference type="AlphaFoldDB" id="A0A7S8C8T8"/>
<dbReference type="InterPro" id="IPR021309">
    <property type="entry name" value="YgaP-like_TM"/>
</dbReference>
<gene>
    <name evidence="4" type="ORF">G8O30_00130</name>
</gene>
<dbReference type="Pfam" id="PF11127">
    <property type="entry name" value="YgaP-like_TM"/>
    <property type="match status" value="1"/>
</dbReference>
<evidence type="ECO:0000256" key="2">
    <source>
        <dbReference type="SAM" id="Phobius"/>
    </source>
</evidence>
<dbReference type="EMBL" id="CP049742">
    <property type="protein sequence ID" value="QPC45494.1"/>
    <property type="molecule type" value="Genomic_DNA"/>
</dbReference>
<feature type="region of interest" description="Disordered" evidence="1">
    <location>
        <begin position="83"/>
        <end position="111"/>
    </location>
</feature>
<reference evidence="4 5" key="1">
    <citation type="submission" date="2019-07" db="EMBL/GenBank/DDBJ databases">
        <title>Genome sequence of 2 isolates from Red Sea Mangroves.</title>
        <authorList>
            <person name="Sefrji F."/>
            <person name="Michoud G."/>
            <person name="Merlino G."/>
            <person name="Daffonchio D."/>
        </authorList>
    </citation>
    <scope>NUCLEOTIDE SEQUENCE [LARGE SCALE GENOMIC DNA]</scope>
    <source>
        <strain evidence="4 5">R1DC41</strain>
    </source>
</reference>
<evidence type="ECO:0000313" key="4">
    <source>
        <dbReference type="EMBL" id="QPC45494.1"/>
    </source>
</evidence>
<dbReference type="KEGG" id="mcui:G8O30_00130"/>
<feature type="domain" description="Inner membrane protein YgaP-like transmembrane" evidence="3">
    <location>
        <begin position="6"/>
        <end position="66"/>
    </location>
</feature>
<feature type="transmembrane region" description="Helical" evidence="2">
    <location>
        <begin position="6"/>
        <end position="29"/>
    </location>
</feature>
<proteinExistence type="predicted"/>
<name>A0A7S8C8T8_9BACI</name>
<dbReference type="Proteomes" id="UP000593626">
    <property type="component" value="Chromosome"/>
</dbReference>
<organism evidence="4 5">
    <name type="scientific">Mangrovibacillus cuniculi</name>
    <dbReference type="NCBI Taxonomy" id="2593652"/>
    <lineage>
        <taxon>Bacteria</taxon>
        <taxon>Bacillati</taxon>
        <taxon>Bacillota</taxon>
        <taxon>Bacilli</taxon>
        <taxon>Bacillales</taxon>
        <taxon>Bacillaceae</taxon>
        <taxon>Mangrovibacillus</taxon>
    </lineage>
</organism>
<keyword evidence="5" id="KW-1185">Reference proteome</keyword>
<keyword evidence="2" id="KW-0472">Membrane</keyword>
<evidence type="ECO:0000313" key="5">
    <source>
        <dbReference type="Proteomes" id="UP000593626"/>
    </source>
</evidence>
<accession>A0A7S8C8T8</accession>
<dbReference type="RefSeq" id="WP_239672995.1">
    <property type="nucleotide sequence ID" value="NZ_CP049742.1"/>
</dbReference>
<keyword evidence="2" id="KW-0812">Transmembrane</keyword>
<evidence type="ECO:0000256" key="1">
    <source>
        <dbReference type="SAM" id="MobiDB-lite"/>
    </source>
</evidence>
<protein>
    <submittedName>
        <fullName evidence="4">DUF2892 domain-containing protein</fullName>
    </submittedName>
</protein>
<evidence type="ECO:0000259" key="3">
    <source>
        <dbReference type="Pfam" id="PF11127"/>
    </source>
</evidence>
<sequence>MFKVSQNIGLVNALIRITLGLTLVVWSAAKYTKRPWKEHYVWYILVGAMKVAEGIVRYCPVTALFDDNDDSLKRGTEKVKGFFGGNDADERKQMSHTPEASPSEIAKEAGLPPEMLHEFAEQAGIEKKDNL</sequence>
<keyword evidence="2" id="KW-1133">Transmembrane helix</keyword>